<accession>A0A976YD92</accession>
<evidence type="ECO:0000256" key="6">
    <source>
        <dbReference type="ARBA" id="ARBA00023136"/>
    </source>
</evidence>
<dbReference type="Pfam" id="PF02326">
    <property type="entry name" value="YMF19"/>
    <property type="match status" value="1"/>
</dbReference>
<keyword evidence="7" id="KW-0066">ATP synthesis</keyword>
<feature type="domain" description="ATP synthase YMF19-like N-terminal" evidence="9">
    <location>
        <begin position="2"/>
        <end position="74"/>
    </location>
</feature>
<keyword evidence="6 8" id="KW-0472">Membrane</keyword>
<dbReference type="GeneID" id="74895787"/>
<dbReference type="GO" id="GO:0031966">
    <property type="term" value="C:mitochondrial membrane"/>
    <property type="evidence" value="ECO:0007669"/>
    <property type="project" value="UniProtKB-SubCell"/>
</dbReference>
<evidence type="ECO:0000256" key="8">
    <source>
        <dbReference type="SAM" id="Phobius"/>
    </source>
</evidence>
<evidence type="ECO:0000256" key="7">
    <source>
        <dbReference type="ARBA" id="ARBA00023310"/>
    </source>
</evidence>
<proteinExistence type="inferred from homology"/>
<evidence type="ECO:0000259" key="9">
    <source>
        <dbReference type="Pfam" id="PF02326"/>
    </source>
</evidence>
<evidence type="ECO:0000256" key="3">
    <source>
        <dbReference type="ARBA" id="ARBA00022692"/>
    </source>
</evidence>
<dbReference type="EMBL" id="ON897766">
    <property type="protein sequence ID" value="UVF37869.1"/>
    <property type="molecule type" value="Genomic_DNA"/>
</dbReference>
<evidence type="ECO:0000256" key="4">
    <source>
        <dbReference type="ARBA" id="ARBA00022989"/>
    </source>
</evidence>
<evidence type="ECO:0000313" key="10">
    <source>
        <dbReference type="EMBL" id="UVF37869.1"/>
    </source>
</evidence>
<evidence type="ECO:0000256" key="1">
    <source>
        <dbReference type="ARBA" id="ARBA00004325"/>
    </source>
</evidence>
<sequence length="134" mass="15941">MPQLDLYCFSTQFFWFSFFFSVIYLTIVKHIIPNINRVYKLREQSIDFAIETKSSQNQNLFYKAFSNLKKSILVEKQLLNIEKRFVNSLASLYLLHIKSYAKFNLKNNIKDHTYSFPLFIQNSRSSSLQTIMSI</sequence>
<name>A0A976YD92_9CHLO</name>
<protein>
    <submittedName>
        <fullName evidence="10">ATP synthase F0 subunit 8</fullName>
    </submittedName>
</protein>
<geneLocation type="mitochondrion" evidence="10"/>
<evidence type="ECO:0000256" key="5">
    <source>
        <dbReference type="ARBA" id="ARBA00023128"/>
    </source>
</evidence>
<dbReference type="InterPro" id="IPR003319">
    <property type="entry name" value="YMF19-like_N"/>
</dbReference>
<evidence type="ECO:0000256" key="2">
    <source>
        <dbReference type="ARBA" id="ARBA00010946"/>
    </source>
</evidence>
<gene>
    <name evidence="10" type="primary">atp8</name>
</gene>
<dbReference type="AlphaFoldDB" id="A0A976YD92"/>
<keyword evidence="3 8" id="KW-0812">Transmembrane</keyword>
<comment type="similarity">
    <text evidence="2">Belongs to the ATPase protein YMF19 family.</text>
</comment>
<dbReference type="RefSeq" id="YP_010470381.1">
    <property type="nucleotide sequence ID" value="NC_066038.1"/>
</dbReference>
<feature type="transmembrane region" description="Helical" evidence="8">
    <location>
        <begin position="12"/>
        <end position="32"/>
    </location>
</feature>
<keyword evidence="4 8" id="KW-1133">Transmembrane helix</keyword>
<keyword evidence="5 10" id="KW-0496">Mitochondrion</keyword>
<dbReference type="GO" id="GO:0006754">
    <property type="term" value="P:ATP biosynthetic process"/>
    <property type="evidence" value="ECO:0007669"/>
    <property type="project" value="UniProtKB-KW"/>
</dbReference>
<comment type="subcellular location">
    <subcellularLocation>
        <location evidence="1">Mitochondrion membrane</location>
    </subcellularLocation>
</comment>
<organism evidence="10">
    <name type="scientific">Symbiochloris sp. SG-2018</name>
    <dbReference type="NCBI Taxonomy" id="2126034"/>
    <lineage>
        <taxon>Eukaryota</taxon>
        <taxon>Viridiplantae</taxon>
        <taxon>Chlorophyta</taxon>
        <taxon>core chlorophytes</taxon>
        <taxon>Trebouxiophyceae</taxon>
        <taxon>Trebouxiales</taxon>
        <taxon>Trebouxiaceae</taxon>
        <taxon>Symbiochloris</taxon>
    </lineage>
</organism>
<reference evidence="10" key="1">
    <citation type="submission" date="2022-07" db="EMBL/GenBank/DDBJ databases">
        <title>The complete mitochondrial genome of symbiochlorium hainandiaet.</title>
        <authorList>
            <person name="Yang F.F."/>
        </authorList>
    </citation>
    <scope>NUCLEOTIDE SEQUENCE</scope>
</reference>